<dbReference type="InterPro" id="IPR043380">
    <property type="entry name" value="Gcl-like"/>
</dbReference>
<evidence type="ECO:0000259" key="3">
    <source>
        <dbReference type="PROSITE" id="PS50097"/>
    </source>
</evidence>
<evidence type="ECO:0000313" key="5">
    <source>
        <dbReference type="RefSeq" id="XP_018015417.1"/>
    </source>
</evidence>
<accession>A0A8B7NNZ1</accession>
<feature type="compositionally biased region" description="Acidic residues" evidence="2">
    <location>
        <begin position="697"/>
        <end position="714"/>
    </location>
</feature>
<dbReference type="InterPro" id="IPR011333">
    <property type="entry name" value="SKP1/BTB/POZ_sf"/>
</dbReference>
<protein>
    <submittedName>
        <fullName evidence="5">Germ cell-less protein-like 1</fullName>
    </submittedName>
</protein>
<dbReference type="GeneID" id="108672285"/>
<dbReference type="RefSeq" id="XP_018015417.1">
    <property type="nucleotide sequence ID" value="XM_018159928.2"/>
</dbReference>
<keyword evidence="4" id="KW-1185">Reference proteome</keyword>
<dbReference type="Pfam" id="PF00651">
    <property type="entry name" value="BTB"/>
    <property type="match status" value="1"/>
</dbReference>
<dbReference type="Gene3D" id="3.30.710.10">
    <property type="entry name" value="Potassium Channel Kv1.1, Chain A"/>
    <property type="match status" value="1"/>
</dbReference>
<proteinExistence type="predicted"/>
<dbReference type="GO" id="GO:0007281">
    <property type="term" value="P:germ cell development"/>
    <property type="evidence" value="ECO:0007669"/>
    <property type="project" value="InterPro"/>
</dbReference>
<evidence type="ECO:0000313" key="4">
    <source>
        <dbReference type="Proteomes" id="UP000694843"/>
    </source>
</evidence>
<dbReference type="PROSITE" id="PS50097">
    <property type="entry name" value="BTB"/>
    <property type="match status" value="1"/>
</dbReference>
<name>A0A8B7NNZ1_HYAAZ</name>
<gene>
    <name evidence="5" type="primary">LOC108672285</name>
</gene>
<reference evidence="5" key="1">
    <citation type="submission" date="2025-08" db="UniProtKB">
        <authorList>
            <consortium name="RefSeq"/>
        </authorList>
    </citation>
    <scope>IDENTIFICATION</scope>
    <source>
        <tissue evidence="5">Whole organism</tissue>
    </source>
</reference>
<dbReference type="OrthoDB" id="6359943at2759"/>
<dbReference type="PANTHER" id="PTHR23231">
    <property type="entry name" value="GERM CELL-LESS PROTEIN"/>
    <property type="match status" value="1"/>
</dbReference>
<dbReference type="SUPFAM" id="SSF54695">
    <property type="entry name" value="POZ domain"/>
    <property type="match status" value="1"/>
</dbReference>
<feature type="compositionally biased region" description="Acidic residues" evidence="2">
    <location>
        <begin position="660"/>
        <end position="685"/>
    </location>
</feature>
<dbReference type="InterPro" id="IPR000210">
    <property type="entry name" value="BTB/POZ_dom"/>
</dbReference>
<dbReference type="PANTHER" id="PTHR23231:SF17">
    <property type="entry name" value="BTB DOMAIN-CONTAINING PROTEIN"/>
    <property type="match status" value="1"/>
</dbReference>
<dbReference type="Proteomes" id="UP000694843">
    <property type="component" value="Unplaced"/>
</dbReference>
<dbReference type="KEGG" id="hazt:108672285"/>
<feature type="domain" description="BTB" evidence="3">
    <location>
        <begin position="61"/>
        <end position="131"/>
    </location>
</feature>
<keyword evidence="1" id="KW-0217">Developmental protein</keyword>
<evidence type="ECO:0000256" key="1">
    <source>
        <dbReference type="ARBA" id="ARBA00022473"/>
    </source>
</evidence>
<feature type="region of interest" description="Disordered" evidence="2">
    <location>
        <begin position="646"/>
        <end position="687"/>
    </location>
</feature>
<sequence length="754" mass="85800">MGGLVSTVLGQNKCSTREEASKKRKLEEEEIDELLKTPKVKKLKTTSEYIYETLFKNGENSDVTLVALGKCWHLHRVYLRQSPYFESMFTGNWKESHDSVVSMTIMDDNVTVEALEKTLGFLYRDELSVTGEQVVGVLAAAVLLQLDPVIQYCSSIMRETINSRTFLQYFHVANRYGVLEVEKLCVEWIERCLLTSLSDHCVELRSLPLEMLQKALASPSLFVIQTEFSVYVFLKMWLFLQLHPNFEGSFDEISIEALKYFKGRQGPCFLDCEEGVKYRGIFWQLRLVYILNHYLDMELIAADNILPRQWLQPAITRQWYNLLRLSQGKDTGPSELPEDIFDRECVRCGRCFYSSSQHIWRWTGFNFDLDLVLFFDGSKLTMKRNNRRPIMFPAIDARKIMFRVTMVDGQRQQGFSQSSGLRSITFGRHDEVTLLQLDRTDLKYPLYLSANFLVFTPSENLPLIRDYELLQTNPSSPPARLHRRKDILQRDSIPAYSGLSDDSADNFESSLNVDNIGTNAENGNNFYSSGLSNPVASSSGIHAACSGISASKIRPLASKEKWTLSTPPLFNQPSDSQRPGLIVLDVSDLLGRQPHDKELLKNRIFEAVRRACGNAELGNDDSTLAQAEQVHNFGVQEYNEIENNERENDGLNAGNPVVDEVADDVRDVDDNEREDLDEQEDESSDDERINVDGGLEIADDQVSDDSDDALIEGDLSDDEDLNLLDVGRNQPVVDYVYLDDNIEEESNSDDEIAR</sequence>
<dbReference type="AlphaFoldDB" id="A0A8B7NNZ1"/>
<organism evidence="4 5">
    <name type="scientific">Hyalella azteca</name>
    <name type="common">Amphipod</name>
    <dbReference type="NCBI Taxonomy" id="294128"/>
    <lineage>
        <taxon>Eukaryota</taxon>
        <taxon>Metazoa</taxon>
        <taxon>Ecdysozoa</taxon>
        <taxon>Arthropoda</taxon>
        <taxon>Crustacea</taxon>
        <taxon>Multicrustacea</taxon>
        <taxon>Malacostraca</taxon>
        <taxon>Eumalacostraca</taxon>
        <taxon>Peracarida</taxon>
        <taxon>Amphipoda</taxon>
        <taxon>Senticaudata</taxon>
        <taxon>Talitrida</taxon>
        <taxon>Talitroidea</taxon>
        <taxon>Hyalellidae</taxon>
        <taxon>Hyalella</taxon>
    </lineage>
</organism>
<feature type="region of interest" description="Disordered" evidence="2">
    <location>
        <begin position="695"/>
        <end position="714"/>
    </location>
</feature>
<dbReference type="SMART" id="SM00225">
    <property type="entry name" value="BTB"/>
    <property type="match status" value="1"/>
</dbReference>
<evidence type="ECO:0000256" key="2">
    <source>
        <dbReference type="SAM" id="MobiDB-lite"/>
    </source>
</evidence>
<dbReference type="CDD" id="cd18495">
    <property type="entry name" value="BACK_GCL"/>
    <property type="match status" value="1"/>
</dbReference>